<dbReference type="PROSITE" id="PS51257">
    <property type="entry name" value="PROKAR_LIPOPROTEIN"/>
    <property type="match status" value="1"/>
</dbReference>
<dbReference type="Proteomes" id="UP000197092">
    <property type="component" value="Plasmid unnamed"/>
</dbReference>
<name>A0AAN1FMK7_9VIBR</name>
<feature type="chain" id="PRO_5042979936" description="Lipoprotein SmpA/OmlA domain-containing protein" evidence="1">
    <location>
        <begin position="21"/>
        <end position="200"/>
    </location>
</feature>
<dbReference type="AlphaFoldDB" id="A0AAN1FMK7"/>
<dbReference type="RefSeq" id="WP_051868461.1">
    <property type="nucleotide sequence ID" value="NZ_CP018310.1"/>
</dbReference>
<evidence type="ECO:0000256" key="1">
    <source>
        <dbReference type="SAM" id="SignalP"/>
    </source>
</evidence>
<evidence type="ECO:0000313" key="2">
    <source>
        <dbReference type="EMBL" id="ASI93415.1"/>
    </source>
</evidence>
<accession>A0AAN1FMK7</accession>
<evidence type="ECO:0000313" key="3">
    <source>
        <dbReference type="Proteomes" id="UP000197092"/>
    </source>
</evidence>
<dbReference type="EMBL" id="CP018310">
    <property type="protein sequence ID" value="ASI93415.1"/>
    <property type="molecule type" value="Genomic_DNA"/>
</dbReference>
<organism evidence="2 3">
    <name type="scientific">Vibrio mediterranei</name>
    <dbReference type="NCBI Taxonomy" id="689"/>
    <lineage>
        <taxon>Bacteria</taxon>
        <taxon>Pseudomonadati</taxon>
        <taxon>Pseudomonadota</taxon>
        <taxon>Gammaproteobacteria</taxon>
        <taxon>Vibrionales</taxon>
        <taxon>Vibrionaceae</taxon>
        <taxon>Vibrio</taxon>
    </lineage>
</organism>
<evidence type="ECO:0008006" key="4">
    <source>
        <dbReference type="Google" id="ProtNLM"/>
    </source>
</evidence>
<gene>
    <name evidence="2" type="ORF">BSZ05_26560</name>
</gene>
<geneLocation type="plasmid" evidence="2 3">
    <name>unnamed</name>
</geneLocation>
<dbReference type="KEGG" id="vsh:BSZ05_26560"/>
<keyword evidence="1" id="KW-0732">Signal</keyword>
<feature type="signal peptide" evidence="1">
    <location>
        <begin position="1"/>
        <end position="20"/>
    </location>
</feature>
<sequence>MKIKLTVLSVVLALAGCASTLDVQDTQHNHLVDTNKPVYTLVNLHPDGTRAKLYSLNYQQGGFIPRCTEVDVLSATTKLMEFTVKDTGQTYRYYWHKRTPDFTQNIQKYFGTTCAPLSSTLSDIDKQGISDGEAEIGMTKAAVIQAMGYPPVFRTPKPMASRTWVYWTNRWNTMTVKFDAAGKVSHVNYPTSSSGGIHLF</sequence>
<protein>
    <recommendedName>
        <fullName evidence="4">Lipoprotein SmpA/OmlA domain-containing protein</fullName>
    </recommendedName>
</protein>
<reference evidence="3" key="1">
    <citation type="submission" date="2016-12" db="EMBL/GenBank/DDBJ databases">
        <title>Comparative genomic analysis reveals the diversity, evolution, and environmental adaptation strategies of the genus Vibrio.</title>
        <authorList>
            <person name="Lin H."/>
            <person name="Wang X."/>
            <person name="Zhang X.-H."/>
        </authorList>
    </citation>
    <scope>NUCLEOTIDE SEQUENCE [LARGE SCALE GENOMIC DNA]</scope>
    <source>
        <strain evidence="3">QT6D1</strain>
        <plasmid evidence="3">unnamed</plasmid>
    </source>
</reference>
<proteinExistence type="predicted"/>
<keyword evidence="2" id="KW-0614">Plasmid</keyword>